<gene>
    <name evidence="2" type="ORF">ASPGLDRAFT_1373063</name>
</gene>
<feature type="compositionally biased region" description="Polar residues" evidence="1">
    <location>
        <begin position="1"/>
        <end position="51"/>
    </location>
</feature>
<dbReference type="RefSeq" id="XP_022402314.1">
    <property type="nucleotide sequence ID" value="XM_022541520.1"/>
</dbReference>
<dbReference type="STRING" id="1160497.A0A1L9VNY5"/>
<dbReference type="AlphaFoldDB" id="A0A1L9VNY5"/>
<feature type="compositionally biased region" description="Polar residues" evidence="1">
    <location>
        <begin position="82"/>
        <end position="115"/>
    </location>
</feature>
<dbReference type="EMBL" id="KV878894">
    <property type="protein sequence ID" value="OJJ85616.1"/>
    <property type="molecule type" value="Genomic_DNA"/>
</dbReference>
<feature type="compositionally biased region" description="Low complexity" evidence="1">
    <location>
        <begin position="65"/>
        <end position="77"/>
    </location>
</feature>
<dbReference type="GeneID" id="34457781"/>
<dbReference type="VEuPathDB" id="FungiDB:ASPGLDRAFT_1373063"/>
<evidence type="ECO:0000313" key="2">
    <source>
        <dbReference type="EMBL" id="OJJ85616.1"/>
    </source>
</evidence>
<dbReference type="OrthoDB" id="5279705at2759"/>
<evidence type="ECO:0000313" key="3">
    <source>
        <dbReference type="Proteomes" id="UP000184300"/>
    </source>
</evidence>
<reference evidence="3" key="1">
    <citation type="journal article" date="2017" name="Genome Biol.">
        <title>Comparative genomics reveals high biological diversity and specific adaptations in the industrially and medically important fungal genus Aspergillus.</title>
        <authorList>
            <person name="de Vries R.P."/>
            <person name="Riley R."/>
            <person name="Wiebenga A."/>
            <person name="Aguilar-Osorio G."/>
            <person name="Amillis S."/>
            <person name="Uchima C.A."/>
            <person name="Anderluh G."/>
            <person name="Asadollahi M."/>
            <person name="Askin M."/>
            <person name="Barry K."/>
            <person name="Battaglia E."/>
            <person name="Bayram O."/>
            <person name="Benocci T."/>
            <person name="Braus-Stromeyer S.A."/>
            <person name="Caldana C."/>
            <person name="Canovas D."/>
            <person name="Cerqueira G.C."/>
            <person name="Chen F."/>
            <person name="Chen W."/>
            <person name="Choi C."/>
            <person name="Clum A."/>
            <person name="Dos Santos R.A."/>
            <person name="Damasio A.R."/>
            <person name="Diallinas G."/>
            <person name="Emri T."/>
            <person name="Fekete E."/>
            <person name="Flipphi M."/>
            <person name="Freyberg S."/>
            <person name="Gallo A."/>
            <person name="Gournas C."/>
            <person name="Habgood R."/>
            <person name="Hainaut M."/>
            <person name="Harispe M.L."/>
            <person name="Henrissat B."/>
            <person name="Hilden K.S."/>
            <person name="Hope R."/>
            <person name="Hossain A."/>
            <person name="Karabika E."/>
            <person name="Karaffa L."/>
            <person name="Karanyi Z."/>
            <person name="Krasevec N."/>
            <person name="Kuo A."/>
            <person name="Kusch H."/>
            <person name="LaButti K."/>
            <person name="Lagendijk E.L."/>
            <person name="Lapidus A."/>
            <person name="Levasseur A."/>
            <person name="Lindquist E."/>
            <person name="Lipzen A."/>
            <person name="Logrieco A.F."/>
            <person name="MacCabe A."/>
            <person name="Maekelae M.R."/>
            <person name="Malavazi I."/>
            <person name="Melin P."/>
            <person name="Meyer V."/>
            <person name="Mielnichuk N."/>
            <person name="Miskei M."/>
            <person name="Molnar A.P."/>
            <person name="Mule G."/>
            <person name="Ngan C.Y."/>
            <person name="Orejas M."/>
            <person name="Orosz E."/>
            <person name="Ouedraogo J.P."/>
            <person name="Overkamp K.M."/>
            <person name="Park H.-S."/>
            <person name="Perrone G."/>
            <person name="Piumi F."/>
            <person name="Punt P.J."/>
            <person name="Ram A.F."/>
            <person name="Ramon A."/>
            <person name="Rauscher S."/>
            <person name="Record E."/>
            <person name="Riano-Pachon D.M."/>
            <person name="Robert V."/>
            <person name="Roehrig J."/>
            <person name="Ruller R."/>
            <person name="Salamov A."/>
            <person name="Salih N.S."/>
            <person name="Samson R.A."/>
            <person name="Sandor E."/>
            <person name="Sanguinetti M."/>
            <person name="Schuetze T."/>
            <person name="Sepcic K."/>
            <person name="Shelest E."/>
            <person name="Sherlock G."/>
            <person name="Sophianopoulou V."/>
            <person name="Squina F.M."/>
            <person name="Sun H."/>
            <person name="Susca A."/>
            <person name="Todd R.B."/>
            <person name="Tsang A."/>
            <person name="Unkles S.E."/>
            <person name="van de Wiele N."/>
            <person name="van Rossen-Uffink D."/>
            <person name="Oliveira J.V."/>
            <person name="Vesth T.C."/>
            <person name="Visser J."/>
            <person name="Yu J.-H."/>
            <person name="Zhou M."/>
            <person name="Andersen M.R."/>
            <person name="Archer D.B."/>
            <person name="Baker S.E."/>
            <person name="Benoit I."/>
            <person name="Brakhage A.A."/>
            <person name="Braus G.H."/>
            <person name="Fischer R."/>
            <person name="Frisvad J.C."/>
            <person name="Goldman G.H."/>
            <person name="Houbraken J."/>
            <person name="Oakley B."/>
            <person name="Pocsi I."/>
            <person name="Scazzocchio C."/>
            <person name="Seiboth B."/>
            <person name="vanKuyk P.A."/>
            <person name="Wortman J."/>
            <person name="Dyer P.S."/>
            <person name="Grigoriev I.V."/>
        </authorList>
    </citation>
    <scope>NUCLEOTIDE SEQUENCE [LARGE SCALE GENOMIC DNA]</scope>
    <source>
        <strain evidence="3">CBS 516.65</strain>
    </source>
</reference>
<feature type="region of interest" description="Disordered" evidence="1">
    <location>
        <begin position="1"/>
        <end position="118"/>
    </location>
</feature>
<organism evidence="2 3">
    <name type="scientific">Aspergillus glaucus CBS 516.65</name>
    <dbReference type="NCBI Taxonomy" id="1160497"/>
    <lineage>
        <taxon>Eukaryota</taxon>
        <taxon>Fungi</taxon>
        <taxon>Dikarya</taxon>
        <taxon>Ascomycota</taxon>
        <taxon>Pezizomycotina</taxon>
        <taxon>Eurotiomycetes</taxon>
        <taxon>Eurotiomycetidae</taxon>
        <taxon>Eurotiales</taxon>
        <taxon>Aspergillaceae</taxon>
        <taxon>Aspergillus</taxon>
        <taxon>Aspergillus subgen. Aspergillus</taxon>
    </lineage>
</organism>
<sequence length="262" mass="29737">MFATQPSAQPQLPFTPCTTRYHNYTPARSSPLSPSSNRKMSSSQPQFFNFATQQHQQSSPPPTPQSHFQFQTQQTTPLTPPASDTKQSTYAHRYTTQTANPFSSVPTSRRTTGTSPAARAQRRNLFLNRIRKDRDAGRFEARGEQLVLMEDVKEERQWRESMGRRAERIMREFGIDGDGDGDAEGVVGLTEDETAQLDEFLSQEQEMEMADMELLHSLEHEQQQQQQLNGGTNSFSDEEYDDIFMDLPEPSLQDQGMDMSSG</sequence>
<name>A0A1L9VNY5_ASPGL</name>
<dbReference type="Proteomes" id="UP000184300">
    <property type="component" value="Unassembled WGS sequence"/>
</dbReference>
<keyword evidence="3" id="KW-1185">Reference proteome</keyword>
<accession>A0A1L9VNY5</accession>
<proteinExistence type="predicted"/>
<evidence type="ECO:0000256" key="1">
    <source>
        <dbReference type="SAM" id="MobiDB-lite"/>
    </source>
</evidence>
<protein>
    <submittedName>
        <fullName evidence="2">Uncharacterized protein</fullName>
    </submittedName>
</protein>